<name>A0A8J5XYU0_DIALT</name>
<dbReference type="EMBL" id="JAGTXO010000001">
    <property type="protein sequence ID" value="KAG8470430.1"/>
    <property type="molecule type" value="Genomic_DNA"/>
</dbReference>
<dbReference type="InterPro" id="IPR023214">
    <property type="entry name" value="HAD_sf"/>
</dbReference>
<dbReference type="Gene3D" id="3.40.50.1000">
    <property type="entry name" value="HAD superfamily/HAD-like"/>
    <property type="match status" value="1"/>
</dbReference>
<evidence type="ECO:0000313" key="2">
    <source>
        <dbReference type="EMBL" id="KAG8470430.1"/>
    </source>
</evidence>
<evidence type="ECO:0000256" key="1">
    <source>
        <dbReference type="SAM" id="SignalP"/>
    </source>
</evidence>
<dbReference type="Proteomes" id="UP000751190">
    <property type="component" value="Unassembled WGS sequence"/>
</dbReference>
<dbReference type="InterPro" id="IPR010036">
    <property type="entry name" value="MDP_1_eu_arc"/>
</dbReference>
<evidence type="ECO:0008006" key="4">
    <source>
        <dbReference type="Google" id="ProtNLM"/>
    </source>
</evidence>
<keyword evidence="1" id="KW-0732">Signal</keyword>
<comment type="caution">
    <text evidence="2">The sequence shown here is derived from an EMBL/GenBank/DDBJ whole genome shotgun (WGS) entry which is preliminary data.</text>
</comment>
<evidence type="ECO:0000313" key="3">
    <source>
        <dbReference type="Proteomes" id="UP000751190"/>
    </source>
</evidence>
<dbReference type="OrthoDB" id="2865258at2759"/>
<dbReference type="AlphaFoldDB" id="A0A8J5XYU0"/>
<proteinExistence type="predicted"/>
<protein>
    <recommendedName>
        <fullName evidence="4">Magnesium-dependent phosphatase-1</fullName>
    </recommendedName>
</protein>
<dbReference type="SUPFAM" id="SSF56784">
    <property type="entry name" value="HAD-like"/>
    <property type="match status" value="1"/>
</dbReference>
<keyword evidence="3" id="KW-1185">Reference proteome</keyword>
<feature type="signal peptide" evidence="1">
    <location>
        <begin position="1"/>
        <end position="26"/>
    </location>
</feature>
<organism evidence="2 3">
    <name type="scientific">Diacronema lutheri</name>
    <name type="common">Unicellular marine alga</name>
    <name type="synonym">Monochrysis lutheri</name>
    <dbReference type="NCBI Taxonomy" id="2081491"/>
    <lineage>
        <taxon>Eukaryota</taxon>
        <taxon>Haptista</taxon>
        <taxon>Haptophyta</taxon>
        <taxon>Pavlovophyceae</taxon>
        <taxon>Pavlovales</taxon>
        <taxon>Pavlovaceae</taxon>
        <taxon>Diacronema</taxon>
    </lineage>
</organism>
<sequence length="237" mass="25534">MPASSSARARSLLAGTMLAAAIPARADLVAGRYAGLRLPRLVVLDLDQCVWSPEMYTLSDDCDRPVLGDLAGRGEGVVGVHSGMDMIRLFPGALSALQDCHDHLIPARDVRLAVASSADTPRAVAIGRQAMSMLEVLPGVTLLDVLRIGWGEQNDVNLKIGRTAPLSSDKSRTHFPLLAEGTGVPYSEMLFFDDSLWSDHCEMVEGNCRGVVTMRTPKGLTTDKWMAGLEKFSTQGR</sequence>
<dbReference type="GO" id="GO:0003993">
    <property type="term" value="F:acid phosphatase activity"/>
    <property type="evidence" value="ECO:0007669"/>
    <property type="project" value="TreeGrafter"/>
</dbReference>
<accession>A0A8J5XYU0</accession>
<dbReference type="PANTHER" id="PTHR17901">
    <property type="entry name" value="MAGNESIUM-DEPENDENT PHOSPHATASE 1 MDP1"/>
    <property type="match status" value="1"/>
</dbReference>
<dbReference type="PANTHER" id="PTHR17901:SF14">
    <property type="entry name" value="MAGNESIUM-DEPENDENT PHOSPHATASE 1"/>
    <property type="match status" value="1"/>
</dbReference>
<gene>
    <name evidence="2" type="ORF">KFE25_008851</name>
</gene>
<feature type="chain" id="PRO_5035291770" description="Magnesium-dependent phosphatase-1" evidence="1">
    <location>
        <begin position="27"/>
        <end position="237"/>
    </location>
</feature>
<dbReference type="InterPro" id="IPR036412">
    <property type="entry name" value="HAD-like_sf"/>
</dbReference>
<reference evidence="2" key="1">
    <citation type="submission" date="2021-05" db="EMBL/GenBank/DDBJ databases">
        <title>The genome of the haptophyte Pavlova lutheri (Diacronema luteri, Pavlovales) - a model for lipid biosynthesis in eukaryotic algae.</title>
        <authorList>
            <person name="Hulatt C.J."/>
            <person name="Posewitz M.C."/>
        </authorList>
    </citation>
    <scope>NUCLEOTIDE SEQUENCE</scope>
    <source>
        <strain evidence="2">NIVA-4/92</strain>
    </source>
</reference>
<dbReference type="OMA" id="NWGDHCA"/>
<dbReference type="Pfam" id="PF12689">
    <property type="entry name" value="Acid_PPase"/>
    <property type="match status" value="1"/>
</dbReference>